<protein>
    <submittedName>
        <fullName evidence="3">Uncharacterized protein</fullName>
    </submittedName>
</protein>
<feature type="compositionally biased region" description="Basic and acidic residues" evidence="2">
    <location>
        <begin position="191"/>
        <end position="203"/>
    </location>
</feature>
<feature type="compositionally biased region" description="Basic and acidic residues" evidence="2">
    <location>
        <begin position="17"/>
        <end position="33"/>
    </location>
</feature>
<dbReference type="EMBL" id="JACCJB010000004">
    <property type="protein sequence ID" value="KAF6228054.1"/>
    <property type="molecule type" value="Genomic_DNA"/>
</dbReference>
<feature type="compositionally biased region" description="Polar residues" evidence="2">
    <location>
        <begin position="35"/>
        <end position="44"/>
    </location>
</feature>
<evidence type="ECO:0000256" key="1">
    <source>
        <dbReference type="SAM" id="Coils"/>
    </source>
</evidence>
<feature type="compositionally biased region" description="Low complexity" evidence="2">
    <location>
        <begin position="162"/>
        <end position="171"/>
    </location>
</feature>
<feature type="compositionally biased region" description="Low complexity" evidence="2">
    <location>
        <begin position="112"/>
        <end position="123"/>
    </location>
</feature>
<proteinExistence type="predicted"/>
<feature type="coiled-coil region" evidence="1">
    <location>
        <begin position="228"/>
        <end position="291"/>
    </location>
</feature>
<feature type="compositionally biased region" description="Polar residues" evidence="2">
    <location>
        <begin position="145"/>
        <end position="161"/>
    </location>
</feature>
<evidence type="ECO:0000313" key="3">
    <source>
        <dbReference type="EMBL" id="KAF6228054.1"/>
    </source>
</evidence>
<feature type="coiled-coil region" evidence="1">
    <location>
        <begin position="834"/>
        <end position="889"/>
    </location>
</feature>
<dbReference type="Proteomes" id="UP000593566">
    <property type="component" value="Unassembled WGS sequence"/>
</dbReference>
<feature type="region of interest" description="Disordered" evidence="2">
    <location>
        <begin position="1"/>
        <end position="203"/>
    </location>
</feature>
<feature type="compositionally biased region" description="Polar residues" evidence="2">
    <location>
        <begin position="96"/>
        <end position="110"/>
    </location>
</feature>
<keyword evidence="1" id="KW-0175">Coiled coil</keyword>
<feature type="coiled-coil region" evidence="1">
    <location>
        <begin position="352"/>
        <end position="498"/>
    </location>
</feature>
<feature type="coiled-coil region" evidence="1">
    <location>
        <begin position="588"/>
        <end position="805"/>
    </location>
</feature>
<feature type="coiled-coil region" evidence="1">
    <location>
        <begin position="915"/>
        <end position="988"/>
    </location>
</feature>
<gene>
    <name evidence="3" type="ORF">HO133_007782</name>
</gene>
<dbReference type="RefSeq" id="XP_037155988.1">
    <property type="nucleotide sequence ID" value="XM_037298652.1"/>
</dbReference>
<reference evidence="3 4" key="1">
    <citation type="journal article" date="2020" name="Genomics">
        <title>Complete, high-quality genomes from long-read metagenomic sequencing of two wolf lichen thalli reveals enigmatic genome architecture.</title>
        <authorList>
            <person name="McKenzie S.K."/>
            <person name="Walston R.F."/>
            <person name="Allen J.L."/>
        </authorList>
    </citation>
    <scope>NUCLEOTIDE SEQUENCE [LARGE SCALE GENOMIC DNA]</scope>
    <source>
        <strain evidence="3">WasteWater1</strain>
    </source>
</reference>
<keyword evidence="4" id="KW-1185">Reference proteome</keyword>
<name>A0A8H6CRA8_9LECA</name>
<feature type="compositionally biased region" description="Polar residues" evidence="2">
    <location>
        <begin position="73"/>
        <end position="87"/>
    </location>
</feature>
<dbReference type="AlphaFoldDB" id="A0A8H6CRA8"/>
<feature type="compositionally biased region" description="Polar residues" evidence="2">
    <location>
        <begin position="1"/>
        <end position="16"/>
    </location>
</feature>
<evidence type="ECO:0000256" key="2">
    <source>
        <dbReference type="SAM" id="MobiDB-lite"/>
    </source>
</evidence>
<comment type="caution">
    <text evidence="3">The sequence shown here is derived from an EMBL/GenBank/DDBJ whole genome shotgun (WGS) entry which is preliminary data.</text>
</comment>
<evidence type="ECO:0000313" key="4">
    <source>
        <dbReference type="Proteomes" id="UP000593566"/>
    </source>
</evidence>
<feature type="compositionally biased region" description="Polar residues" evidence="2">
    <location>
        <begin position="124"/>
        <end position="137"/>
    </location>
</feature>
<organism evidence="3 4">
    <name type="scientific">Letharia lupina</name>
    <dbReference type="NCBI Taxonomy" id="560253"/>
    <lineage>
        <taxon>Eukaryota</taxon>
        <taxon>Fungi</taxon>
        <taxon>Dikarya</taxon>
        <taxon>Ascomycota</taxon>
        <taxon>Pezizomycotina</taxon>
        <taxon>Lecanoromycetes</taxon>
        <taxon>OSLEUM clade</taxon>
        <taxon>Lecanoromycetidae</taxon>
        <taxon>Lecanorales</taxon>
        <taxon>Lecanorineae</taxon>
        <taxon>Parmeliaceae</taxon>
        <taxon>Letharia</taxon>
    </lineage>
</organism>
<sequence>MWSHTIKSSAPNSTKPATERPARTGINLKKEDDTVTASEESMTQGFDADGFSKTSKVHASKKPLTVAKAPSFGRTTSRAGQTATGGTDTPRKDSPNKSTQPVKPTQSAKASTPARVPRTATPTQSSSRASKAGTTLQIKLPVINHKNTPSGRRLTSTSTQNEVPSPSSESVAPGLDTHKPDGLGEPQANDELSKDENGADDVLRAIDVQDHQRSEGLKHTIAVKDGEIRDLHAEMQQLHAQIRDIQTTNERKNEETKAAFLAQIVPLESEVDDSRKKISDLEATHRKTQEKHNKVLSWKDEEIQRLSEAAHGQRGEQEGKESVLSLKGEFQGLHTRRKRELDEAAAVVLATIESIQAERDELVQSRDQEIKEMGDLSSLVQELQENVEKARQADKDELKEAKKRNEQELVGKVEQHEQELRDATTGYEELQEKVHHLEQELRNAAAKHVQEIDAVKEERQTVLRDANQKHEQEFRDTASKHQQKIKALIAKNEEELETAATRQEQAFGDAAAKYQRESQFLEAKHLEELRTATTRDEQASGTFATKHQHEIQAMTAKHQEELGEIVTTNEQALGNAAMRSQQAIEAIIAKHTEELASATSQIEELSAVIKRHQQELGDVATGHKQKLERVDHEYQQELRGVIAKYDQELEEAEAKYKALEDGSLKKEGDLREAAQKHEEETARLHNELETAAGNVASLGMTLRDLNLQKEDSSREAALKYEQELQTATIEYEEELQSLRAIYATAVEEIAALERALQDEEQKQSEALEEETQSLRIIYATASEEFNALRRTLEDVDQERSEAVDEATSLKASLIDLNLKRSEAVGQLTSLQGFMRDQELERSEAAVEIALLRDKLELADRRFEQDQQAVSDLQRQIRDLQAQIDELSTDTNFDQSEAAVDAALLKDKLELADLEIHLHKGTISALQNEIERLNNQLVEYSADTNLDRNEAVVDVALLKDKLELADIQIRQAKGTVSNLREEIEGLKAQITDSVGIDLDQNEAAVDIASLKHTLQLANLESHQDKATITTLQKQIEGLQAQLAVTPKTGSYPRHQLREELSMLGRHQAAQMTDLESLKADMAAESKSREQELNKGANFLDRFAEELQGINTQLVGTVDGVSSVGSID</sequence>
<dbReference type="GeneID" id="59336179"/>
<accession>A0A8H6CRA8</accession>